<reference evidence="5" key="1">
    <citation type="journal article" date="2021" name="PeerJ">
        <title>Extensive microbial diversity within the chicken gut microbiome revealed by metagenomics and culture.</title>
        <authorList>
            <person name="Gilroy R."/>
            <person name="Ravi A."/>
            <person name="Getino M."/>
            <person name="Pursley I."/>
            <person name="Horton D.L."/>
            <person name="Alikhan N.F."/>
            <person name="Baker D."/>
            <person name="Gharbi K."/>
            <person name="Hall N."/>
            <person name="Watson M."/>
            <person name="Adriaenssens E.M."/>
            <person name="Foster-Nyarko E."/>
            <person name="Jarju S."/>
            <person name="Secka A."/>
            <person name="Antonio M."/>
            <person name="Oren A."/>
            <person name="Chaudhuri R.R."/>
            <person name="La Ragione R."/>
            <person name="Hildebrand F."/>
            <person name="Pallen M.J."/>
        </authorList>
    </citation>
    <scope>NUCLEOTIDE SEQUENCE</scope>
    <source>
        <strain evidence="5">12435</strain>
    </source>
</reference>
<dbReference type="PANTHER" id="PTHR42715:SF10">
    <property type="entry name" value="BETA-GLUCOSIDASE"/>
    <property type="match status" value="1"/>
</dbReference>
<evidence type="ECO:0000259" key="4">
    <source>
        <dbReference type="SMART" id="SM01217"/>
    </source>
</evidence>
<dbReference type="InterPro" id="IPR036962">
    <property type="entry name" value="Glyco_hydro_3_N_sf"/>
</dbReference>
<dbReference type="GO" id="GO:0005975">
    <property type="term" value="P:carbohydrate metabolic process"/>
    <property type="evidence" value="ECO:0007669"/>
    <property type="project" value="InterPro"/>
</dbReference>
<dbReference type="InterPro" id="IPR001764">
    <property type="entry name" value="Glyco_hydro_3_N"/>
</dbReference>
<accession>A0A9D1Q048</accession>
<evidence type="ECO:0000256" key="2">
    <source>
        <dbReference type="ARBA" id="ARBA00022801"/>
    </source>
</evidence>
<dbReference type="Pfam" id="PF01915">
    <property type="entry name" value="Glyco_hydro_3_C"/>
    <property type="match status" value="1"/>
</dbReference>
<evidence type="ECO:0000313" key="5">
    <source>
        <dbReference type="EMBL" id="HIW02967.1"/>
    </source>
</evidence>
<dbReference type="Pfam" id="PF00933">
    <property type="entry name" value="Glyco_hydro_3"/>
    <property type="match status" value="2"/>
</dbReference>
<evidence type="ECO:0000256" key="3">
    <source>
        <dbReference type="SAM" id="Phobius"/>
    </source>
</evidence>
<feature type="domain" description="Fibronectin type III-like" evidence="4">
    <location>
        <begin position="463"/>
        <end position="537"/>
    </location>
</feature>
<comment type="similarity">
    <text evidence="1">Belongs to the glycosyl hydrolase 3 family.</text>
</comment>
<evidence type="ECO:0000256" key="1">
    <source>
        <dbReference type="ARBA" id="ARBA00005336"/>
    </source>
</evidence>
<dbReference type="SMART" id="SM01217">
    <property type="entry name" value="Fn3_like"/>
    <property type="match status" value="1"/>
</dbReference>
<dbReference type="Gene3D" id="3.40.50.1700">
    <property type="entry name" value="Glycoside hydrolase family 3 C-terminal domain"/>
    <property type="match status" value="1"/>
</dbReference>
<dbReference type="AlphaFoldDB" id="A0A9D1Q048"/>
<dbReference type="InterPro" id="IPR017853">
    <property type="entry name" value="GH"/>
</dbReference>
<reference evidence="5" key="2">
    <citation type="submission" date="2021-04" db="EMBL/GenBank/DDBJ databases">
        <authorList>
            <person name="Gilroy R."/>
        </authorList>
    </citation>
    <scope>NUCLEOTIDE SEQUENCE</scope>
    <source>
        <strain evidence="5">12435</strain>
    </source>
</reference>
<dbReference type="InterPro" id="IPR002772">
    <property type="entry name" value="Glyco_hydro_3_C"/>
</dbReference>
<dbReference type="InterPro" id="IPR026891">
    <property type="entry name" value="Fn3-like"/>
</dbReference>
<feature type="transmembrane region" description="Helical" evidence="3">
    <location>
        <begin position="1016"/>
        <end position="1040"/>
    </location>
</feature>
<dbReference type="EMBL" id="DXHS01000106">
    <property type="protein sequence ID" value="HIW02967.1"/>
    <property type="molecule type" value="Genomic_DNA"/>
</dbReference>
<dbReference type="GO" id="GO:0004553">
    <property type="term" value="F:hydrolase activity, hydrolyzing O-glycosyl compounds"/>
    <property type="evidence" value="ECO:0007669"/>
    <property type="project" value="InterPro"/>
</dbReference>
<keyword evidence="3" id="KW-0812">Transmembrane</keyword>
<dbReference type="Gene3D" id="2.60.40.10">
    <property type="entry name" value="Immunoglobulins"/>
    <property type="match status" value="1"/>
</dbReference>
<dbReference type="SUPFAM" id="SSF51445">
    <property type="entry name" value="(Trans)glycosidases"/>
    <property type="match status" value="1"/>
</dbReference>
<proteinExistence type="inferred from homology"/>
<dbReference type="Pfam" id="PF14310">
    <property type="entry name" value="Fn3-like"/>
    <property type="match status" value="1"/>
</dbReference>
<dbReference type="InterPro" id="IPR036881">
    <property type="entry name" value="Glyco_hydro_3_C_sf"/>
</dbReference>
<dbReference type="InterPro" id="IPR013783">
    <property type="entry name" value="Ig-like_fold"/>
</dbReference>
<name>A0A9D1Q048_9FIRM</name>
<keyword evidence="2 5" id="KW-0378">Hydrolase</keyword>
<keyword evidence="3" id="KW-1133">Transmembrane helix</keyword>
<dbReference type="SUPFAM" id="SSF52279">
    <property type="entry name" value="Beta-D-glucan exohydrolase, C-terminal domain"/>
    <property type="match status" value="1"/>
</dbReference>
<organism evidence="5 6">
    <name type="scientific">Candidatus Protoclostridium stercorigallinarum</name>
    <dbReference type="NCBI Taxonomy" id="2838741"/>
    <lineage>
        <taxon>Bacteria</taxon>
        <taxon>Bacillati</taxon>
        <taxon>Bacillota</taxon>
        <taxon>Clostridia</taxon>
        <taxon>Candidatus Protoclostridium</taxon>
    </lineage>
</organism>
<dbReference type="PANTHER" id="PTHR42715">
    <property type="entry name" value="BETA-GLUCOSIDASE"/>
    <property type="match status" value="1"/>
</dbReference>
<dbReference type="InterPro" id="IPR050288">
    <property type="entry name" value="Cellulose_deg_GH3"/>
</dbReference>
<dbReference type="Gene3D" id="3.20.20.300">
    <property type="entry name" value="Glycoside hydrolase, family 3, N-terminal domain"/>
    <property type="match status" value="1"/>
</dbReference>
<keyword evidence="3" id="KW-0472">Membrane</keyword>
<dbReference type="Proteomes" id="UP000823990">
    <property type="component" value="Unassembled WGS sequence"/>
</dbReference>
<evidence type="ECO:0000313" key="6">
    <source>
        <dbReference type="Proteomes" id="UP000823990"/>
    </source>
</evidence>
<sequence length="1053" mass="115374">MDNMKKKMGMKKFLLILVPLMVLLLGAIIAVTAVMNYFRPVMDNILGRPPVYVNPTEENKDWDADYYDKEDGSKEKADAEAERLAEIAMEEGAVLLKNDNNALPLDVSDGMTVNAFGWSFYYPVNGGAGAGAIGSDDLISPEEALAGAGIKINEALKEEYFEWTKANAKTWGSSENAPARPTVSLGAVLAHWDVPELDAPREVFEASNAAANDTSVVWLGRSGGEGADAPRQMDKAHGAVTFDQNADKHYLELTNNEEKLIEEVSSRSENVIVVLNSPSPMEIGELEDNDNVDAILWVGAPGKVGYHGIADVLVGEVSPSGRLPDTYAADFLENPTIVNFSDPNIYASNKTEDILARYDTPLKYTKNGDEMDRSVYFVGYEEGIYNGYRWYETAAAEGFFDDEVAPAGTTDKYYNRENGVVYPFGAGLSYTTFSQKIVSRSYADGVFTIAVEVKNTGSEDGKDVVQLYVEAPYTDGGIEKSKVTLAAFGKTDTLEPNDSETVTLTVKAEDIASYDDTAEKAYVLDAGTYTFYLSVADEVNYGSHGWAYATEDSKAVFADAISEKIVYSEDKDGKRESDAVAATNRFDENMEHNNLKVKDGSATMSRADFAATYPTAPAEEDRKMSAELKEAVEFNSSFDTKENVLRHNNEKDEMPLVDQDYGIDLIDLRGTDYDDQAWQNYVEQFTLDELKILANRSGWQTEGVTRLGKPLTVENDGPQCLKTASLGTDLGAQYLVAFPCEVVLAATWDQDLLYDIGRAIGEEGLQYGVNGWYAPATNTHRTPFSGRNFEYFSEDPVLAGKLCAREVSGAASKGLYAFVKHFAVNDQESYARNLNAGASIGISISGTSYALTGDDCILLTWASEQTLREIYLRSFEIVFKEARADVKYLDGEGNVKVLENFRAATAVMTSFNCIGDTWAGGNRALITDVLRGEWGFEGFVLTDSVRTDFMYADQMLRAGGDACLMSTEIPVYDLESATAIKCLQSSVKNICYTVAHSNAMNGVAPGSTISYGLAPWAIGLLIANIVVYALIIGGIVWIVLRSLDHRKNPERYK</sequence>
<protein>
    <submittedName>
        <fullName evidence="5">Glycoside hydrolase family 3 C-terminal domain-containing protein</fullName>
    </submittedName>
</protein>
<gene>
    <name evidence="5" type="ORF">H9892_06465</name>
</gene>
<dbReference type="PRINTS" id="PR00133">
    <property type="entry name" value="GLHYDRLASE3"/>
</dbReference>
<comment type="caution">
    <text evidence="5">The sequence shown here is derived from an EMBL/GenBank/DDBJ whole genome shotgun (WGS) entry which is preliminary data.</text>
</comment>